<feature type="compositionally biased region" description="Polar residues" evidence="1">
    <location>
        <begin position="100"/>
        <end position="123"/>
    </location>
</feature>
<evidence type="ECO:0000256" key="1">
    <source>
        <dbReference type="SAM" id="MobiDB-lite"/>
    </source>
</evidence>
<keyword evidence="3" id="KW-1185">Reference proteome</keyword>
<dbReference type="InterPro" id="IPR036910">
    <property type="entry name" value="HMG_box_dom_sf"/>
</dbReference>
<evidence type="ECO:0008006" key="4">
    <source>
        <dbReference type="Google" id="ProtNLM"/>
    </source>
</evidence>
<dbReference type="Gene3D" id="1.10.30.10">
    <property type="entry name" value="High mobility group box domain"/>
    <property type="match status" value="1"/>
</dbReference>
<evidence type="ECO:0000313" key="2">
    <source>
        <dbReference type="EMBL" id="KAK7024630.1"/>
    </source>
</evidence>
<feature type="compositionally biased region" description="Pro residues" evidence="1">
    <location>
        <begin position="82"/>
        <end position="98"/>
    </location>
</feature>
<evidence type="ECO:0000313" key="3">
    <source>
        <dbReference type="Proteomes" id="UP001383192"/>
    </source>
</evidence>
<sequence length="392" mass="43526">MQTNNQTSDLASLHEFHDYLRRTGLENPCPAVLPQSNSGDSYLQTSLTNHSAPFNDTPAYVFDDVQLPSVFGPPGNGHTTPPNLPRPSFFGPPTPVPNANPETLQRPTRQYPQSTRQYSQSARKSSRRSHAPSYGKMLQGPSGFVVFRSEVCKFLKAQGSKQEKNVSIARMWRCMPNREKMGWNAKAAKTKQERRQRLRTAGMITDSDEQLDYAQCTSPSFPLPDPMDGVVSTLQPSMLTDVTGDQYAQHSLSLPSSSFPLPNPMDVFANYSQQPFQSSHDVGKDVQMQDLNYSQGLNTESDDMLIDSNLLSSTDKYTNTGLDGYVHNSLSSTDKDTNTCSDAYPQNSMADLLHWLNSTTSDNMDLDTHLFTDNTYTTPNAFAGYPPTSSFI</sequence>
<dbReference type="SUPFAM" id="SSF47095">
    <property type="entry name" value="HMG-box"/>
    <property type="match status" value="1"/>
</dbReference>
<organism evidence="2 3">
    <name type="scientific">Paramarasmius palmivorus</name>
    <dbReference type="NCBI Taxonomy" id="297713"/>
    <lineage>
        <taxon>Eukaryota</taxon>
        <taxon>Fungi</taxon>
        <taxon>Dikarya</taxon>
        <taxon>Basidiomycota</taxon>
        <taxon>Agaricomycotina</taxon>
        <taxon>Agaricomycetes</taxon>
        <taxon>Agaricomycetidae</taxon>
        <taxon>Agaricales</taxon>
        <taxon>Marasmiineae</taxon>
        <taxon>Marasmiaceae</taxon>
        <taxon>Paramarasmius</taxon>
    </lineage>
</organism>
<accession>A0AAW0BER5</accession>
<dbReference type="Proteomes" id="UP001383192">
    <property type="component" value="Unassembled WGS sequence"/>
</dbReference>
<name>A0AAW0BER5_9AGAR</name>
<protein>
    <recommendedName>
        <fullName evidence="4">HMG box domain-containing protein</fullName>
    </recommendedName>
</protein>
<comment type="caution">
    <text evidence="2">The sequence shown here is derived from an EMBL/GenBank/DDBJ whole genome shotgun (WGS) entry which is preliminary data.</text>
</comment>
<dbReference type="EMBL" id="JAYKXP010000118">
    <property type="protein sequence ID" value="KAK7024630.1"/>
    <property type="molecule type" value="Genomic_DNA"/>
</dbReference>
<dbReference type="AlphaFoldDB" id="A0AAW0BER5"/>
<proteinExistence type="predicted"/>
<feature type="compositionally biased region" description="Low complexity" evidence="1">
    <location>
        <begin position="72"/>
        <end position="81"/>
    </location>
</feature>
<reference evidence="2 3" key="1">
    <citation type="submission" date="2024-01" db="EMBL/GenBank/DDBJ databases">
        <title>A draft genome for a cacao thread blight-causing isolate of Paramarasmius palmivorus.</title>
        <authorList>
            <person name="Baruah I.K."/>
            <person name="Bukari Y."/>
            <person name="Amoako-Attah I."/>
            <person name="Meinhardt L.W."/>
            <person name="Bailey B.A."/>
            <person name="Cohen S.P."/>
        </authorList>
    </citation>
    <scope>NUCLEOTIDE SEQUENCE [LARGE SCALE GENOMIC DNA]</scope>
    <source>
        <strain evidence="2 3">GH-12</strain>
    </source>
</reference>
<feature type="region of interest" description="Disordered" evidence="1">
    <location>
        <begin position="71"/>
        <end position="135"/>
    </location>
</feature>
<gene>
    <name evidence="2" type="ORF">VNI00_016134</name>
</gene>